<proteinExistence type="predicted"/>
<accession>A0ABR4BY53</accession>
<sequence>MRHIVELSEPLVDAKSPLMSVPSHRQAASKHLQRNKPAWADVLFFSPGSSSDSLLFSFILSLHKEDLHSDNQESTYQSTEPIQHIPIDAAQALIRTSELRGDLDLEE</sequence>
<keyword evidence="2" id="KW-1185">Reference proteome</keyword>
<dbReference type="EMBL" id="JAZHXI010000016">
    <property type="protein sequence ID" value="KAL2062595.1"/>
    <property type="molecule type" value="Genomic_DNA"/>
</dbReference>
<organism evidence="1 2">
    <name type="scientific">Oculimacula yallundae</name>
    <dbReference type="NCBI Taxonomy" id="86028"/>
    <lineage>
        <taxon>Eukaryota</taxon>
        <taxon>Fungi</taxon>
        <taxon>Dikarya</taxon>
        <taxon>Ascomycota</taxon>
        <taxon>Pezizomycotina</taxon>
        <taxon>Leotiomycetes</taxon>
        <taxon>Helotiales</taxon>
        <taxon>Ploettnerulaceae</taxon>
        <taxon>Oculimacula</taxon>
    </lineage>
</organism>
<gene>
    <name evidence="1" type="ORF">VTL71DRAFT_5667</name>
</gene>
<reference evidence="1 2" key="1">
    <citation type="journal article" date="2024" name="Commun. Biol.">
        <title>Comparative genomic analysis of thermophilic fungi reveals convergent evolutionary adaptations and gene losses.</title>
        <authorList>
            <person name="Steindorff A.S."/>
            <person name="Aguilar-Pontes M.V."/>
            <person name="Robinson A.J."/>
            <person name="Andreopoulos B."/>
            <person name="LaButti K."/>
            <person name="Kuo A."/>
            <person name="Mondo S."/>
            <person name="Riley R."/>
            <person name="Otillar R."/>
            <person name="Haridas S."/>
            <person name="Lipzen A."/>
            <person name="Grimwood J."/>
            <person name="Schmutz J."/>
            <person name="Clum A."/>
            <person name="Reid I.D."/>
            <person name="Moisan M.C."/>
            <person name="Butler G."/>
            <person name="Nguyen T.T.M."/>
            <person name="Dewar K."/>
            <person name="Conant G."/>
            <person name="Drula E."/>
            <person name="Henrissat B."/>
            <person name="Hansel C."/>
            <person name="Singer S."/>
            <person name="Hutchinson M.I."/>
            <person name="de Vries R.P."/>
            <person name="Natvig D.O."/>
            <person name="Powell A.J."/>
            <person name="Tsang A."/>
            <person name="Grigoriev I.V."/>
        </authorList>
    </citation>
    <scope>NUCLEOTIDE SEQUENCE [LARGE SCALE GENOMIC DNA]</scope>
    <source>
        <strain evidence="1 2">CBS 494.80</strain>
    </source>
</reference>
<protein>
    <submittedName>
        <fullName evidence="1">Uncharacterized protein</fullName>
    </submittedName>
</protein>
<evidence type="ECO:0000313" key="2">
    <source>
        <dbReference type="Proteomes" id="UP001595075"/>
    </source>
</evidence>
<comment type="caution">
    <text evidence="1">The sequence shown here is derived from an EMBL/GenBank/DDBJ whole genome shotgun (WGS) entry which is preliminary data.</text>
</comment>
<evidence type="ECO:0000313" key="1">
    <source>
        <dbReference type="EMBL" id="KAL2062595.1"/>
    </source>
</evidence>
<name>A0ABR4BY53_9HELO</name>
<dbReference type="Proteomes" id="UP001595075">
    <property type="component" value="Unassembled WGS sequence"/>
</dbReference>